<sequence>MTNTSKIVLGVLGAAAAGVAIGLLIAPEKGKDLRTKIADNAKNWADELGSWMNDKKSEASSAAKKMSVKAEEVAHSMS</sequence>
<dbReference type="Proteomes" id="UP001200145">
    <property type="component" value="Unassembled WGS sequence"/>
</dbReference>
<name>A0ABS9BJ42_9BACT</name>
<dbReference type="Pfam" id="PF12732">
    <property type="entry name" value="YtxH"/>
    <property type="match status" value="1"/>
</dbReference>
<dbReference type="InterPro" id="IPR024623">
    <property type="entry name" value="YtxH"/>
</dbReference>
<keyword evidence="2" id="KW-1133">Transmembrane helix</keyword>
<evidence type="ECO:0000256" key="1">
    <source>
        <dbReference type="SAM" id="MobiDB-lite"/>
    </source>
</evidence>
<gene>
    <name evidence="3" type="ORF">L0U88_11335</name>
</gene>
<feature type="compositionally biased region" description="Basic and acidic residues" evidence="1">
    <location>
        <begin position="68"/>
        <end position="78"/>
    </location>
</feature>
<dbReference type="EMBL" id="JAKEVY010000003">
    <property type="protein sequence ID" value="MCF1715219.1"/>
    <property type="molecule type" value="Genomic_DNA"/>
</dbReference>
<keyword evidence="2" id="KW-0812">Transmembrane</keyword>
<keyword evidence="2" id="KW-0472">Membrane</keyword>
<feature type="region of interest" description="Disordered" evidence="1">
    <location>
        <begin position="59"/>
        <end position="78"/>
    </location>
</feature>
<accession>A0ABS9BJ42</accession>
<dbReference type="RefSeq" id="WP_234866175.1">
    <property type="nucleotide sequence ID" value="NZ_JAKEVY010000003.1"/>
</dbReference>
<evidence type="ECO:0000256" key="2">
    <source>
        <dbReference type="SAM" id="Phobius"/>
    </source>
</evidence>
<protein>
    <submittedName>
        <fullName evidence="3">YtxH domain-containing protein</fullName>
    </submittedName>
</protein>
<evidence type="ECO:0000313" key="4">
    <source>
        <dbReference type="Proteomes" id="UP001200145"/>
    </source>
</evidence>
<proteinExistence type="predicted"/>
<keyword evidence="4" id="KW-1185">Reference proteome</keyword>
<feature type="transmembrane region" description="Helical" evidence="2">
    <location>
        <begin position="6"/>
        <end position="26"/>
    </location>
</feature>
<organism evidence="3 4">
    <name type="scientific">Flavihumibacter fluminis</name>
    <dbReference type="NCBI Taxonomy" id="2909236"/>
    <lineage>
        <taxon>Bacteria</taxon>
        <taxon>Pseudomonadati</taxon>
        <taxon>Bacteroidota</taxon>
        <taxon>Chitinophagia</taxon>
        <taxon>Chitinophagales</taxon>
        <taxon>Chitinophagaceae</taxon>
        <taxon>Flavihumibacter</taxon>
    </lineage>
</organism>
<reference evidence="3 4" key="1">
    <citation type="submission" date="2022-01" db="EMBL/GenBank/DDBJ databases">
        <title>Flavihumibacter sp. nov., isolated from sediment of a river.</title>
        <authorList>
            <person name="Liu H."/>
        </authorList>
    </citation>
    <scope>NUCLEOTIDE SEQUENCE [LARGE SCALE GENOMIC DNA]</scope>
    <source>
        <strain evidence="3 4">RY-1</strain>
    </source>
</reference>
<comment type="caution">
    <text evidence="3">The sequence shown here is derived from an EMBL/GenBank/DDBJ whole genome shotgun (WGS) entry which is preliminary data.</text>
</comment>
<evidence type="ECO:0000313" key="3">
    <source>
        <dbReference type="EMBL" id="MCF1715219.1"/>
    </source>
</evidence>